<evidence type="ECO:0000256" key="6">
    <source>
        <dbReference type="ARBA" id="ARBA00022759"/>
    </source>
</evidence>
<feature type="domain" description="EndoU" evidence="12">
    <location>
        <begin position="127"/>
        <end position="396"/>
    </location>
</feature>
<sequence length="406" mass="46810">MQCIILVSAIFVLVFGIPVPSPTRDVWVGPNCHMCEVILNNVRYEYHNNFTGVSVDQLRLSLYQQCDANLNGFTDMERLLIEFVKENCCVDCLRLKHSRAKMRSLLVLFPILVALVWCQKIPNFTVSNAELLALAKKLRQVDVHRARPDQIMLNYQKHTVTRDDSDSAPAKLFSRVDSSLLRKPSYELYLNLMDNFNRQTGVTEPRVSQTEEKAEVGKFLDHVLATKPMQELYNWFKAKGHPIATSPQNFRFWIGQLWFSHYSRALGRPDTSGFEHVFIGEAKNGEISGLHNWLRFYVLENNRTENFDYKGFTVKRFNIMGALKFTWDGLLKRVGSILIGTTPEYDMALYTMCFLSRRGRETCDVELDGCPLQITSFEIMQQNKVYIGSIYPTAGRLTDECRAQNR</sequence>
<dbReference type="GO" id="GO:0003723">
    <property type="term" value="F:RNA binding"/>
    <property type="evidence" value="ECO:0007669"/>
    <property type="project" value="UniProtKB-UniRule"/>
</dbReference>
<keyword evidence="5 11" id="KW-0479">Metal-binding</keyword>
<evidence type="ECO:0000256" key="3">
    <source>
        <dbReference type="ARBA" id="ARBA00011245"/>
    </source>
</evidence>
<evidence type="ECO:0000256" key="4">
    <source>
        <dbReference type="ARBA" id="ARBA00022722"/>
    </source>
</evidence>
<reference evidence="13 14" key="1">
    <citation type="submission" date="2022-04" db="EMBL/GenBank/DDBJ databases">
        <title>Chromosome-level reference genomes for two strains of Caenorhabditis briggsae: an improved platform for comparative genomics.</title>
        <authorList>
            <person name="Stevens L."/>
            <person name="Andersen E."/>
        </authorList>
    </citation>
    <scope>NUCLEOTIDE SEQUENCE [LARGE SCALE GENOMIC DNA]</scope>
    <source>
        <strain evidence="13">VX34</strain>
        <tissue evidence="13">Whole-organism</tissue>
    </source>
</reference>
<dbReference type="EMBL" id="CP092620">
    <property type="protein sequence ID" value="UMM11819.1"/>
    <property type="molecule type" value="Genomic_DNA"/>
</dbReference>
<organism evidence="13 14">
    <name type="scientific">Caenorhabditis briggsae</name>
    <dbReference type="NCBI Taxonomy" id="6238"/>
    <lineage>
        <taxon>Eukaryota</taxon>
        <taxon>Metazoa</taxon>
        <taxon>Ecdysozoa</taxon>
        <taxon>Nematoda</taxon>
        <taxon>Chromadorea</taxon>
        <taxon>Rhabditida</taxon>
        <taxon>Rhabditina</taxon>
        <taxon>Rhabditomorpha</taxon>
        <taxon>Rhabditoidea</taxon>
        <taxon>Rhabditidae</taxon>
        <taxon>Peloderinae</taxon>
        <taxon>Caenorhabditis</taxon>
    </lineage>
</organism>
<evidence type="ECO:0000256" key="5">
    <source>
        <dbReference type="ARBA" id="ARBA00022723"/>
    </source>
</evidence>
<keyword evidence="6 11" id="KW-0255">Endonuclease</keyword>
<gene>
    <name evidence="13" type="ORF">L5515_000908</name>
</gene>
<accession>A0AAE9E309</accession>
<evidence type="ECO:0000256" key="1">
    <source>
        <dbReference type="ARBA" id="ARBA00001936"/>
    </source>
</evidence>
<dbReference type="GO" id="GO:0004521">
    <property type="term" value="F:RNA endonuclease activity"/>
    <property type="evidence" value="ECO:0007669"/>
    <property type="project" value="UniProtKB-UniRule"/>
</dbReference>
<evidence type="ECO:0000313" key="14">
    <source>
        <dbReference type="Proteomes" id="UP000829354"/>
    </source>
</evidence>
<name>A0AAE9E309_CAEBR</name>
<dbReference type="SUPFAM" id="SSF142877">
    <property type="entry name" value="EndoU-like"/>
    <property type="match status" value="1"/>
</dbReference>
<comment type="similarity">
    <text evidence="2 11">Belongs to the ENDOU family.</text>
</comment>
<dbReference type="GO" id="GO:0016787">
    <property type="term" value="F:hydrolase activity"/>
    <property type="evidence" value="ECO:0007669"/>
    <property type="project" value="UniProtKB-KW"/>
</dbReference>
<evidence type="ECO:0000256" key="7">
    <source>
        <dbReference type="ARBA" id="ARBA00022801"/>
    </source>
</evidence>
<feature type="chain" id="PRO_5041777971" description="EndoU domain-containing protein" evidence="11">
    <location>
        <begin position="17"/>
        <end position="406"/>
    </location>
</feature>
<evidence type="ECO:0000256" key="2">
    <source>
        <dbReference type="ARBA" id="ARBA00010168"/>
    </source>
</evidence>
<evidence type="ECO:0000256" key="10">
    <source>
        <dbReference type="ARBA" id="ARBA00023239"/>
    </source>
</evidence>
<dbReference type="PANTHER" id="PTHR12439:SF11">
    <property type="entry name" value="URIDYLATE-SPECIFIC ENDORIBONUCLEASE"/>
    <property type="match status" value="1"/>
</dbReference>
<evidence type="ECO:0000259" key="12">
    <source>
        <dbReference type="PROSITE" id="PS51959"/>
    </source>
</evidence>
<comment type="cofactor">
    <cofactor evidence="1 11">
        <name>Mn(2+)</name>
        <dbReference type="ChEBI" id="CHEBI:29035"/>
    </cofactor>
</comment>
<keyword evidence="14" id="KW-1185">Reference proteome</keyword>
<evidence type="ECO:0000313" key="13">
    <source>
        <dbReference type="EMBL" id="UMM11819.1"/>
    </source>
</evidence>
<evidence type="ECO:0000256" key="9">
    <source>
        <dbReference type="ARBA" id="ARBA00023211"/>
    </source>
</evidence>
<evidence type="ECO:0000256" key="8">
    <source>
        <dbReference type="ARBA" id="ARBA00022884"/>
    </source>
</evidence>
<keyword evidence="8 11" id="KW-0694">RNA-binding</keyword>
<dbReference type="CDD" id="cd21159">
    <property type="entry name" value="XendoU"/>
    <property type="match status" value="1"/>
</dbReference>
<feature type="signal peptide" evidence="11">
    <location>
        <begin position="1"/>
        <end position="16"/>
    </location>
</feature>
<dbReference type="InterPro" id="IPR037227">
    <property type="entry name" value="EndoU-like"/>
</dbReference>
<proteinExistence type="inferred from homology"/>
<dbReference type="AlphaFoldDB" id="A0AAE9E309"/>
<protein>
    <recommendedName>
        <fullName evidence="12">EndoU domain-containing protein</fullName>
    </recommendedName>
</protein>
<dbReference type="InterPro" id="IPR018998">
    <property type="entry name" value="EndoU_C"/>
</dbReference>
<keyword evidence="9 11" id="KW-0464">Manganese</keyword>
<dbReference type="GO" id="GO:0046872">
    <property type="term" value="F:metal ion binding"/>
    <property type="evidence" value="ECO:0007669"/>
    <property type="project" value="UniProtKB-UniRule"/>
</dbReference>
<dbReference type="Proteomes" id="UP000829354">
    <property type="component" value="Chromosome I"/>
</dbReference>
<dbReference type="GO" id="GO:0016829">
    <property type="term" value="F:lyase activity"/>
    <property type="evidence" value="ECO:0007669"/>
    <property type="project" value="UniProtKB-KW"/>
</dbReference>
<comment type="subunit">
    <text evidence="3 11">Monomer.</text>
</comment>
<evidence type="ECO:0000256" key="11">
    <source>
        <dbReference type="RuleBase" id="RU367085"/>
    </source>
</evidence>
<dbReference type="Pfam" id="PF09412">
    <property type="entry name" value="XendoU"/>
    <property type="match status" value="1"/>
</dbReference>
<keyword evidence="4 11" id="KW-0540">Nuclease</keyword>
<dbReference type="InterPro" id="IPR039787">
    <property type="entry name" value="ENDOU"/>
</dbReference>
<dbReference type="PANTHER" id="PTHR12439">
    <property type="entry name" value="PLACENTAL PROTEIN 11-RELATED"/>
    <property type="match status" value="1"/>
</dbReference>
<dbReference type="PROSITE" id="PS51959">
    <property type="entry name" value="ENDOU"/>
    <property type="match status" value="1"/>
</dbReference>
<keyword evidence="7 11" id="KW-0378">Hydrolase</keyword>
<keyword evidence="11" id="KW-0732">Signal</keyword>
<keyword evidence="10" id="KW-0456">Lyase</keyword>